<dbReference type="InterPro" id="IPR000522">
    <property type="entry name" value="ABC_transptr_permease_BtuC"/>
</dbReference>
<keyword evidence="6 8" id="KW-1133">Transmembrane helix</keyword>
<dbReference type="InterPro" id="IPR037294">
    <property type="entry name" value="ABC_BtuC-like"/>
</dbReference>
<feature type="transmembrane region" description="Helical" evidence="8">
    <location>
        <begin position="123"/>
        <end position="146"/>
    </location>
</feature>
<evidence type="ECO:0000256" key="7">
    <source>
        <dbReference type="ARBA" id="ARBA00023136"/>
    </source>
</evidence>
<feature type="transmembrane region" description="Helical" evidence="8">
    <location>
        <begin position="58"/>
        <end position="79"/>
    </location>
</feature>
<dbReference type="PATRIC" id="fig|1550241.5.peg.520"/>
<dbReference type="AlphaFoldDB" id="A0A0F7FK35"/>
<name>A0A0F7FK35_9CREN</name>
<dbReference type="GO" id="GO:0033214">
    <property type="term" value="P:siderophore-iron import into cell"/>
    <property type="evidence" value="ECO:0007669"/>
    <property type="project" value="TreeGrafter"/>
</dbReference>
<dbReference type="HOGENOM" id="CLU_013016_0_0_2"/>
<evidence type="ECO:0000313" key="9">
    <source>
        <dbReference type="EMBL" id="AKG39319.1"/>
    </source>
</evidence>
<evidence type="ECO:0000256" key="8">
    <source>
        <dbReference type="SAM" id="Phobius"/>
    </source>
</evidence>
<evidence type="ECO:0000256" key="2">
    <source>
        <dbReference type="ARBA" id="ARBA00007935"/>
    </source>
</evidence>
<comment type="subcellular location">
    <subcellularLocation>
        <location evidence="1">Cell membrane</location>
        <topology evidence="1">Multi-pass membrane protein</topology>
    </subcellularLocation>
</comment>
<dbReference type="PANTHER" id="PTHR30472:SF25">
    <property type="entry name" value="ABC TRANSPORTER PERMEASE PROTEIN MJ0876-RELATED"/>
    <property type="match status" value="1"/>
</dbReference>
<dbReference type="GO" id="GO:0022857">
    <property type="term" value="F:transmembrane transporter activity"/>
    <property type="evidence" value="ECO:0007669"/>
    <property type="project" value="InterPro"/>
</dbReference>
<dbReference type="EMBL" id="CP009961">
    <property type="protein sequence ID" value="AKG39319.1"/>
    <property type="molecule type" value="Genomic_DNA"/>
</dbReference>
<dbReference type="Gene3D" id="1.10.3470.10">
    <property type="entry name" value="ABC transporter involved in vitamin B12 uptake, BtuC"/>
    <property type="match status" value="1"/>
</dbReference>
<feature type="transmembrane region" description="Helical" evidence="8">
    <location>
        <begin position="245"/>
        <end position="270"/>
    </location>
</feature>
<feature type="transmembrane region" description="Helical" evidence="8">
    <location>
        <begin position="91"/>
        <end position="116"/>
    </location>
</feature>
<comment type="similarity">
    <text evidence="2">Belongs to the binding-protein-dependent transport system permease family. FecCD subfamily.</text>
</comment>
<evidence type="ECO:0000256" key="6">
    <source>
        <dbReference type="ARBA" id="ARBA00022989"/>
    </source>
</evidence>
<protein>
    <submittedName>
        <fullName evidence="9">ABC transporter permease</fullName>
    </submittedName>
</protein>
<feature type="transmembrane region" description="Helical" evidence="8">
    <location>
        <begin position="197"/>
        <end position="217"/>
    </location>
</feature>
<reference evidence="9 10" key="1">
    <citation type="journal article" date="2015" name="Stand. Genomic Sci.">
        <title>Complete genome sequence of and proposal of Thermofilum uzonense sp. nov. a novel hyperthermophilic crenarchaeon and emended description of the genus Thermofilum.</title>
        <authorList>
            <person name="Toshchakov S.V."/>
            <person name="Korzhenkov A.A."/>
            <person name="Samarov N.I."/>
            <person name="Mazunin I.O."/>
            <person name="Mozhey O.I."/>
            <person name="Shmyr I.S."/>
            <person name="Derbikova K.S."/>
            <person name="Taranov E.A."/>
            <person name="Dominova I.N."/>
            <person name="Bonch-Osmolovskaya E.A."/>
            <person name="Patrushev M.V."/>
            <person name="Podosokorskaya O.A."/>
            <person name="Kublanov I.V."/>
        </authorList>
    </citation>
    <scope>NUCLEOTIDE SEQUENCE [LARGE SCALE GENOMIC DNA]</scope>
    <source>
        <strain evidence="9 10">1807-2</strain>
    </source>
</reference>
<gene>
    <name evidence="9" type="ORF">MA03_02535</name>
</gene>
<keyword evidence="4" id="KW-1003">Cell membrane</keyword>
<dbReference type="STRING" id="1550241.MA03_02535"/>
<dbReference type="SUPFAM" id="SSF81345">
    <property type="entry name" value="ABC transporter involved in vitamin B12 uptake, BtuC"/>
    <property type="match status" value="1"/>
</dbReference>
<keyword evidence="10" id="KW-1185">Reference proteome</keyword>
<organism evidence="9 10">
    <name type="scientific">Infirmifilum uzonense</name>
    <dbReference type="NCBI Taxonomy" id="1550241"/>
    <lineage>
        <taxon>Archaea</taxon>
        <taxon>Thermoproteota</taxon>
        <taxon>Thermoprotei</taxon>
        <taxon>Thermofilales</taxon>
        <taxon>Thermofilaceae</taxon>
        <taxon>Infirmifilum</taxon>
    </lineage>
</organism>
<accession>A0A0F7FK35</accession>
<proteinExistence type="inferred from homology"/>
<dbReference type="Proteomes" id="UP000067434">
    <property type="component" value="Chromosome"/>
</dbReference>
<sequence length="340" mass="36756">MDKRRFFSLFLLSILLIFSIPIAVAFGTVYKPWDVLSYLFGNSQTDAGLVVALRFRRVIAAVIVGALIGGSSMLAQASFRNPLASPFTLGISHAAALGVAVSLLLQVGGLGGAWIISFTRPFFVAFFAFIFAAFQVVLILLLSWWAGLDTRALVLASIAVSFTYQAILYFMQYLVLDEVQLATVIFWTFGDLGKVGWSELTILLVGFPLFAAMYIALHKDLDLIVFGDELAKASGVEPRKMRLTAVIISALGTALATAFVGVLAFLCLLSSHVTRMIVGGRHKFQIPGAMLTGALLLTWSDLLSRTLLAPLVLPVGILLSFIGGPLLVFLLFRVNRSGSD</sequence>
<dbReference type="CDD" id="cd06550">
    <property type="entry name" value="TM_ABC_iron-siderophores_like"/>
    <property type="match status" value="1"/>
</dbReference>
<evidence type="ECO:0000256" key="4">
    <source>
        <dbReference type="ARBA" id="ARBA00022475"/>
    </source>
</evidence>
<feature type="transmembrane region" description="Helical" evidence="8">
    <location>
        <begin position="152"/>
        <end position="176"/>
    </location>
</feature>
<evidence type="ECO:0000256" key="3">
    <source>
        <dbReference type="ARBA" id="ARBA00022448"/>
    </source>
</evidence>
<evidence type="ECO:0000256" key="5">
    <source>
        <dbReference type="ARBA" id="ARBA00022692"/>
    </source>
</evidence>
<keyword evidence="5 8" id="KW-0812">Transmembrane</keyword>
<dbReference type="PANTHER" id="PTHR30472">
    <property type="entry name" value="FERRIC ENTEROBACTIN TRANSPORT SYSTEM PERMEASE PROTEIN"/>
    <property type="match status" value="1"/>
</dbReference>
<evidence type="ECO:0000256" key="1">
    <source>
        <dbReference type="ARBA" id="ARBA00004651"/>
    </source>
</evidence>
<feature type="transmembrane region" description="Helical" evidence="8">
    <location>
        <begin position="311"/>
        <end position="332"/>
    </location>
</feature>
<evidence type="ECO:0000313" key="10">
    <source>
        <dbReference type="Proteomes" id="UP000067434"/>
    </source>
</evidence>
<dbReference type="KEGG" id="thf:MA03_02535"/>
<dbReference type="GO" id="GO:0005886">
    <property type="term" value="C:plasma membrane"/>
    <property type="evidence" value="ECO:0007669"/>
    <property type="project" value="UniProtKB-SubCell"/>
</dbReference>
<dbReference type="Pfam" id="PF01032">
    <property type="entry name" value="FecCD"/>
    <property type="match status" value="1"/>
</dbReference>
<keyword evidence="7 8" id="KW-0472">Membrane</keyword>
<feature type="transmembrane region" description="Helical" evidence="8">
    <location>
        <begin position="282"/>
        <end position="299"/>
    </location>
</feature>
<keyword evidence="3" id="KW-0813">Transport</keyword>